<protein>
    <submittedName>
        <fullName evidence="1">Uncharacterized protein</fullName>
    </submittedName>
</protein>
<name>A0AAU9JWF9_9CILI</name>
<reference evidence="1" key="1">
    <citation type="submission" date="2021-09" db="EMBL/GenBank/DDBJ databases">
        <authorList>
            <consortium name="AG Swart"/>
            <person name="Singh M."/>
            <person name="Singh A."/>
            <person name="Seah K."/>
            <person name="Emmerich C."/>
        </authorList>
    </citation>
    <scope>NUCLEOTIDE SEQUENCE</scope>
    <source>
        <strain evidence="1">ATCC30299</strain>
    </source>
</reference>
<dbReference type="EMBL" id="CAJZBQ010000053">
    <property type="protein sequence ID" value="CAG9332058.1"/>
    <property type="molecule type" value="Genomic_DNA"/>
</dbReference>
<evidence type="ECO:0000313" key="1">
    <source>
        <dbReference type="EMBL" id="CAG9332058.1"/>
    </source>
</evidence>
<dbReference type="Proteomes" id="UP001162131">
    <property type="component" value="Unassembled WGS sequence"/>
</dbReference>
<sequence length="249" mass="29207">MQRDNTPNRQRSSSKDQHLEMPLYSRQVNYYNSVKSILADVHSYYLTVIQNKNKLLRQRGLTFDKQEEATHKKFEQEKSKQLHDQHIFFHKVVNEYIKDQTSWKNLYEQLQNDYQALISSHEMLKAEHEMNLKSFKKSESSTEESSGNVSVRESFNNKELDASYISFTCSENSPLVQSPVSQGKLESKFGTPQFVRIETQESMAEKIKMYNQLDSIERNRTKVLNQSFDFAGRCLFPAQSENGRMSLNY</sequence>
<proteinExistence type="predicted"/>
<evidence type="ECO:0000313" key="2">
    <source>
        <dbReference type="Proteomes" id="UP001162131"/>
    </source>
</evidence>
<gene>
    <name evidence="1" type="ORF">BSTOLATCC_MIC54112</name>
</gene>
<accession>A0AAU9JWF9</accession>
<dbReference type="AlphaFoldDB" id="A0AAU9JWF9"/>
<comment type="caution">
    <text evidence="1">The sequence shown here is derived from an EMBL/GenBank/DDBJ whole genome shotgun (WGS) entry which is preliminary data.</text>
</comment>
<organism evidence="1 2">
    <name type="scientific">Blepharisma stoltei</name>
    <dbReference type="NCBI Taxonomy" id="1481888"/>
    <lineage>
        <taxon>Eukaryota</taxon>
        <taxon>Sar</taxon>
        <taxon>Alveolata</taxon>
        <taxon>Ciliophora</taxon>
        <taxon>Postciliodesmatophora</taxon>
        <taxon>Heterotrichea</taxon>
        <taxon>Heterotrichida</taxon>
        <taxon>Blepharismidae</taxon>
        <taxon>Blepharisma</taxon>
    </lineage>
</organism>
<keyword evidence="2" id="KW-1185">Reference proteome</keyword>